<keyword evidence="2" id="KW-1185">Reference proteome</keyword>
<organism evidence="1 2">
    <name type="scientific">Jimgerdemannia flammicorona</name>
    <dbReference type="NCBI Taxonomy" id="994334"/>
    <lineage>
        <taxon>Eukaryota</taxon>
        <taxon>Fungi</taxon>
        <taxon>Fungi incertae sedis</taxon>
        <taxon>Mucoromycota</taxon>
        <taxon>Mucoromycotina</taxon>
        <taxon>Endogonomycetes</taxon>
        <taxon>Endogonales</taxon>
        <taxon>Endogonaceae</taxon>
        <taxon>Jimgerdemannia</taxon>
    </lineage>
</organism>
<dbReference type="Proteomes" id="UP000268093">
    <property type="component" value="Unassembled WGS sequence"/>
</dbReference>
<dbReference type="EMBL" id="RBNI01008817">
    <property type="protein sequence ID" value="RUP44502.1"/>
    <property type="molecule type" value="Genomic_DNA"/>
</dbReference>
<name>A0A433D0Y6_9FUNG</name>
<protein>
    <submittedName>
        <fullName evidence="1">Uncharacterized protein</fullName>
    </submittedName>
</protein>
<evidence type="ECO:0000313" key="2">
    <source>
        <dbReference type="Proteomes" id="UP000268093"/>
    </source>
</evidence>
<accession>A0A433D0Y6</accession>
<sequence>MDVGGEDRTLGLAGRMADGVKEVRFARGVDGESRERNLFPKLEGEVEVLGSRAIGLVVSGGYLASQGGVQFWSLTQRLRINQLHDIHIRLHHDHQLIVSHFLRQREVGRDCDIDGFATGVFIVHLPRLLRIGHETSGLAGVLAEHNDGVVATLDAALHSARRVPRVVTDRVAGTQELKAMHLREAVEGVHNVVCLTVGEGDVEDALA</sequence>
<gene>
    <name evidence="1" type="ORF">BC936DRAFT_149373</name>
</gene>
<dbReference type="AlphaFoldDB" id="A0A433D0Y6"/>
<evidence type="ECO:0000313" key="1">
    <source>
        <dbReference type="EMBL" id="RUP44502.1"/>
    </source>
</evidence>
<comment type="caution">
    <text evidence="1">The sequence shown here is derived from an EMBL/GenBank/DDBJ whole genome shotgun (WGS) entry which is preliminary data.</text>
</comment>
<proteinExistence type="predicted"/>
<reference evidence="1 2" key="1">
    <citation type="journal article" date="2018" name="New Phytol.">
        <title>Phylogenomics of Endogonaceae and evolution of mycorrhizas within Mucoromycota.</title>
        <authorList>
            <person name="Chang Y."/>
            <person name="Desiro A."/>
            <person name="Na H."/>
            <person name="Sandor L."/>
            <person name="Lipzen A."/>
            <person name="Clum A."/>
            <person name="Barry K."/>
            <person name="Grigoriev I.V."/>
            <person name="Martin F.M."/>
            <person name="Stajich J.E."/>
            <person name="Smith M.E."/>
            <person name="Bonito G."/>
            <person name="Spatafora J.W."/>
        </authorList>
    </citation>
    <scope>NUCLEOTIDE SEQUENCE [LARGE SCALE GENOMIC DNA]</scope>
    <source>
        <strain evidence="1 2">GMNB39</strain>
    </source>
</reference>